<gene>
    <name evidence="1" type="ordered locus">NT01EI_0523</name>
</gene>
<reference evidence="2" key="1">
    <citation type="submission" date="2009-03" db="EMBL/GenBank/DDBJ databases">
        <title>Complete genome sequence of Edwardsiella ictaluri 93-146.</title>
        <authorList>
            <person name="Williams M.L."/>
            <person name="Gillaspy A.F."/>
            <person name="Dyer D.W."/>
            <person name="Thune R.L."/>
            <person name="Waldbieser G.C."/>
            <person name="Schuster S.C."/>
            <person name="Gipson J."/>
            <person name="Zaitshik J."/>
            <person name="Landry C."/>
            <person name="Lawrence M.L."/>
        </authorList>
    </citation>
    <scope>NUCLEOTIDE SEQUENCE [LARGE SCALE GENOMIC DNA]</scope>
    <source>
        <strain evidence="2">93-146</strain>
    </source>
</reference>
<proteinExistence type="predicted"/>
<evidence type="ECO:0000313" key="2">
    <source>
        <dbReference type="Proteomes" id="UP000001485"/>
    </source>
</evidence>
<dbReference type="HOGENOM" id="CLU_2878677_0_0_6"/>
<organism evidence="1 2">
    <name type="scientific">Edwardsiella ictaluri (strain 93-146)</name>
    <dbReference type="NCBI Taxonomy" id="634503"/>
    <lineage>
        <taxon>Bacteria</taxon>
        <taxon>Pseudomonadati</taxon>
        <taxon>Pseudomonadota</taxon>
        <taxon>Gammaproteobacteria</taxon>
        <taxon>Enterobacterales</taxon>
        <taxon>Hafniaceae</taxon>
        <taxon>Edwardsiella</taxon>
    </lineage>
</organism>
<dbReference type="Proteomes" id="UP000001485">
    <property type="component" value="Chromosome"/>
</dbReference>
<evidence type="ECO:0000313" key="1">
    <source>
        <dbReference type="EMBL" id="ACR67756.1"/>
    </source>
</evidence>
<accession>C5BH73</accession>
<dbReference type="InterPro" id="IPR036895">
    <property type="entry name" value="Uracil-DNA_glycosylase-like_sf"/>
</dbReference>
<dbReference type="Gene3D" id="3.40.470.10">
    <property type="entry name" value="Uracil-DNA glycosylase-like domain"/>
    <property type="match status" value="1"/>
</dbReference>
<dbReference type="EMBL" id="CP001600">
    <property type="protein sequence ID" value="ACR67756.1"/>
    <property type="molecule type" value="Genomic_DNA"/>
</dbReference>
<dbReference type="AlphaFoldDB" id="C5BH73"/>
<sequence length="63" mass="7038">MRYQPGTEPGPGDHFANPRNRFWSVIHLAGFTDRPLAPQAEPHLLIPAVGLSRWYRVPDGNGC</sequence>
<dbReference type="SUPFAM" id="SSF52141">
    <property type="entry name" value="Uracil-DNA glycosylase-like"/>
    <property type="match status" value="1"/>
</dbReference>
<name>C5BH73_EDWI9</name>
<protein>
    <submittedName>
        <fullName evidence="1">Uncharacterized protein</fullName>
    </submittedName>
</protein>
<reference evidence="1 2" key="2">
    <citation type="journal article" date="2012" name="J. Bacteriol.">
        <title>Genome Sequence of Edwardsiella ictaluri 93-146, a Strain Associated with a Natural Channel Catfish Outbreak of Enteric Septicemia of Catfish.</title>
        <authorList>
            <person name="Williams M.L."/>
            <person name="Gillaspy A.F."/>
            <person name="Dyer D.W."/>
            <person name="Thune R.L."/>
            <person name="Waldbieser G.C."/>
            <person name="Schuster S.C."/>
            <person name="Gipson J."/>
            <person name="Zaitshik J."/>
            <person name="Landry C."/>
            <person name="Banes M.M."/>
            <person name="Lawrence M.L."/>
        </authorList>
    </citation>
    <scope>NUCLEOTIDE SEQUENCE [LARGE SCALE GENOMIC DNA]</scope>
    <source>
        <strain evidence="1 2">93-146</strain>
    </source>
</reference>
<dbReference type="KEGG" id="eic:NT01EI_0523"/>